<feature type="compositionally biased region" description="Basic and acidic residues" evidence="1">
    <location>
        <begin position="1314"/>
        <end position="1361"/>
    </location>
</feature>
<proteinExistence type="predicted"/>
<dbReference type="Proteomes" id="UP000054350">
    <property type="component" value="Unassembled WGS sequence"/>
</dbReference>
<name>A0A0L0SS63_ALLM3</name>
<evidence type="ECO:0000313" key="5">
    <source>
        <dbReference type="Proteomes" id="UP000054350"/>
    </source>
</evidence>
<accession>A0A0L0SS63</accession>
<feature type="compositionally biased region" description="Low complexity" evidence="1">
    <location>
        <begin position="357"/>
        <end position="389"/>
    </location>
</feature>
<dbReference type="Pfam" id="PF11732">
    <property type="entry name" value="Thoc2"/>
    <property type="match status" value="1"/>
</dbReference>
<dbReference type="GO" id="GO:0003729">
    <property type="term" value="F:mRNA binding"/>
    <property type="evidence" value="ECO:0007669"/>
    <property type="project" value="TreeGrafter"/>
</dbReference>
<dbReference type="PANTHER" id="PTHR21597:SF0">
    <property type="entry name" value="THO COMPLEX SUBUNIT 2"/>
    <property type="match status" value="1"/>
</dbReference>
<feature type="compositionally biased region" description="Basic and acidic residues" evidence="1">
    <location>
        <begin position="1461"/>
        <end position="1483"/>
    </location>
</feature>
<feature type="region of interest" description="Disordered" evidence="1">
    <location>
        <begin position="1136"/>
        <end position="1192"/>
    </location>
</feature>
<reference evidence="5" key="2">
    <citation type="submission" date="2009-11" db="EMBL/GenBank/DDBJ databases">
        <title>The Genome Sequence of Allomyces macrogynus strain ATCC 38327.</title>
        <authorList>
            <consortium name="The Broad Institute Genome Sequencing Platform"/>
            <person name="Russ C."/>
            <person name="Cuomo C."/>
            <person name="Shea T."/>
            <person name="Young S.K."/>
            <person name="Zeng Q."/>
            <person name="Koehrsen M."/>
            <person name="Haas B."/>
            <person name="Borodovsky M."/>
            <person name="Guigo R."/>
            <person name="Alvarado L."/>
            <person name="Berlin A."/>
            <person name="Borenstein D."/>
            <person name="Chen Z."/>
            <person name="Engels R."/>
            <person name="Freedman E."/>
            <person name="Gellesch M."/>
            <person name="Goldberg J."/>
            <person name="Griggs A."/>
            <person name="Gujja S."/>
            <person name="Heiman D."/>
            <person name="Hepburn T."/>
            <person name="Howarth C."/>
            <person name="Jen D."/>
            <person name="Larson L."/>
            <person name="Lewis B."/>
            <person name="Mehta T."/>
            <person name="Park D."/>
            <person name="Pearson M."/>
            <person name="Roberts A."/>
            <person name="Saif S."/>
            <person name="Shenoy N."/>
            <person name="Sisk P."/>
            <person name="Stolte C."/>
            <person name="Sykes S."/>
            <person name="Walk T."/>
            <person name="White J."/>
            <person name="Yandava C."/>
            <person name="Burger G."/>
            <person name="Gray M.W."/>
            <person name="Holland P.W.H."/>
            <person name="King N."/>
            <person name="Lang F.B.F."/>
            <person name="Roger A.J."/>
            <person name="Ruiz-Trillo I."/>
            <person name="Lander E."/>
            <person name="Nusbaum C."/>
        </authorList>
    </citation>
    <scope>NUCLEOTIDE SEQUENCE [LARGE SCALE GENOMIC DNA]</scope>
    <source>
        <strain evidence="5">ATCC 38327</strain>
    </source>
</reference>
<dbReference type="eggNOG" id="KOG1874">
    <property type="taxonomic scope" value="Eukaryota"/>
</dbReference>
<gene>
    <name evidence="4" type="ORF">AMAG_19454</name>
</gene>
<feature type="domain" description="THO complex subunit 2 N-terminal" evidence="3">
    <location>
        <begin position="474"/>
        <end position="613"/>
    </location>
</feature>
<dbReference type="EMBL" id="GG745347">
    <property type="protein sequence ID" value="KNE65362.1"/>
    <property type="molecule type" value="Genomic_DNA"/>
</dbReference>
<sequence>MLHALCDAISVAHHLAPATAPDAPLAVFVNLLHLHAPWCPTSLIVAMLPLPLLDHAKVVMIDAVDRRLRQTRAVTAWTLPQFSLAFEDIEGYMNLFVVLADAAPAPLPASATPNDPLVAALAKDMWRKVEDVIVMHKLSRTRVAEALLRVFAARLTTHWQLYLHVFRTVSFPELGQILGFVLHNVAAESMKRSTSSMVDDLHQHRTDLLITPADPYLSRLNRMLSAYQDSLPTFLSVPGTKPQDRAEADRLTRDIENTQLYVKKFLTNPGTLPRNLLLVTALLVQHETVELDAVLAHFTVPESVPLASIIVPPWNDVAPMAAGTNSELLAPARLPFSPKVLDVLNAQVSATTAANRAETPAPGAAATASATPATPSTAAPDSAASSTSDTSTSTIEAALVAQVVANLAMAQLAIGDIPGAHRVLAAYPDVDWVLAFPRIAQQLLRLINWMLADHDDTDIRNDQLTPTVMTLPYPNRQRFFYAPWTQHLCRGDTAQITQLLDMVGPALHLRPAVVLQIAHVCATTGDADRSVAWLRAYVLPAMAMMGTPPPALPAAVWAVIRDWPVQRRFALYADMRNAYPRSAALARALDRVQATTRYWMKRLSKDVVRTYARKLCKLALGNPIPVLAAIVATVMNYDNLAVPLLDCLRYLDPLGMDALMYTFLCALADPATYAGVAVAGAGRARSTNAALLASSPLGTAVKDDGLNLDPWLLNTSQFMAAWLAQFPNTDFAPLLAYLDHAPFGLADAHLLADLVAAMTGIQPIVDVPANVVAAMESRACVAQRVVAASNQSAAAVPAAATNALVARIAPRAEAFTRRLRTLYLTLAERTRDWAEYEVVEKVRTVDLLAEVQWKDRVRAVLAQFHLFLAIHLPAVIVDRTCALAPPVEERKSAAVFWALRYYHVHCDAAMYLPTESEDLKRHLTDVNEATARIDAVVMAATEAMDVDTDADSSQLPTAADLVRRACASPADTLYAQYWLTRLPLTTASAILTHIWTVRGLTEAEAFAYGQLAAHALDLLHGADADAAATVSGLDTPDIVASKHAAAARALAAHDAVAEFVAYAMQGETMDLYLVRNTLNVLKALARVFPATKAHSEAVRAALEVHRHNDALRVMVLVVEGAVREVQRKGFPLEKRLVPPAPAPEPELIKADDAGKVEETKVDGENKGKTNTDVVKQEPVDSKPNGTPAVTGSPDLPRAVAQLQIESPATANGTAAAVRSASPAPITVAMTPDPMQVDDEEGAADTSSPRAATPVFPAVALPHRPMHPGAASPTRSTAATRASSGFDTAVESGTAVAGFDRADPPATTAPTPTSPRDHGLPPRPPRVEDRAGDRRTDRRDDHRGGDRRDSRHRDEHRRDDRSAPTSSSSTARDDRGGARTSSGTGRDDRRDGRNARNSSSSSSVPRDERTGSRDDRDRRDDRNNSRDDRDRRDERRDDRRDDRNSSRDDNDRRLSRSSSRSELTDRRDPRDHRDRDRDRDRRDLLPIASPAPSTPGAVALPPRNASVRRRDSPGTPADGPPYKRAKRSPSPDGSGFRSPPPPQAQPQQQGQQQQQGGGGSRLSGFDRVEAMVAPNERPMGGGGGSSSRSSGRGHRS</sequence>
<dbReference type="Pfam" id="PF16134">
    <property type="entry name" value="THOC2_N"/>
    <property type="match status" value="2"/>
</dbReference>
<feature type="region of interest" description="Disordered" evidence="1">
    <location>
        <begin position="354"/>
        <end position="389"/>
    </location>
</feature>
<dbReference type="GO" id="GO:0006397">
    <property type="term" value="P:mRNA processing"/>
    <property type="evidence" value="ECO:0007669"/>
    <property type="project" value="InterPro"/>
</dbReference>
<dbReference type="InterPro" id="IPR032302">
    <property type="entry name" value="THOC2_N"/>
</dbReference>
<feature type="compositionally biased region" description="Basic and acidic residues" evidence="1">
    <location>
        <begin position="1404"/>
        <end position="1453"/>
    </location>
</feature>
<feature type="compositionally biased region" description="Low complexity" evidence="1">
    <location>
        <begin position="1544"/>
        <end position="1553"/>
    </location>
</feature>
<dbReference type="InterPro" id="IPR040007">
    <property type="entry name" value="Tho2"/>
</dbReference>
<evidence type="ECO:0000256" key="1">
    <source>
        <dbReference type="SAM" id="MobiDB-lite"/>
    </source>
</evidence>
<protein>
    <recommendedName>
        <fullName evidence="6">THO complex subunit 2</fullName>
    </recommendedName>
</protein>
<evidence type="ECO:0000259" key="2">
    <source>
        <dbReference type="Pfam" id="PF11732"/>
    </source>
</evidence>
<feature type="compositionally biased region" description="Basic and acidic residues" evidence="1">
    <location>
        <begin position="1146"/>
        <end position="1180"/>
    </location>
</feature>
<feature type="compositionally biased region" description="Basic and acidic residues" evidence="1">
    <location>
        <begin position="1384"/>
        <end position="1393"/>
    </location>
</feature>
<feature type="region of interest" description="Disordered" evidence="1">
    <location>
        <begin position="1210"/>
        <end position="1595"/>
    </location>
</feature>
<reference evidence="4 5" key="1">
    <citation type="submission" date="2009-11" db="EMBL/GenBank/DDBJ databases">
        <title>Annotation of Allomyces macrogynus ATCC 38327.</title>
        <authorList>
            <consortium name="The Broad Institute Genome Sequencing Platform"/>
            <person name="Russ C."/>
            <person name="Cuomo C."/>
            <person name="Burger G."/>
            <person name="Gray M.W."/>
            <person name="Holland P.W.H."/>
            <person name="King N."/>
            <person name="Lang F.B.F."/>
            <person name="Roger A.J."/>
            <person name="Ruiz-Trillo I."/>
            <person name="Young S.K."/>
            <person name="Zeng Q."/>
            <person name="Gargeya S."/>
            <person name="Fitzgerald M."/>
            <person name="Haas B."/>
            <person name="Abouelleil A."/>
            <person name="Alvarado L."/>
            <person name="Arachchi H.M."/>
            <person name="Berlin A."/>
            <person name="Chapman S.B."/>
            <person name="Gearin G."/>
            <person name="Goldberg J."/>
            <person name="Griggs A."/>
            <person name="Gujja S."/>
            <person name="Hansen M."/>
            <person name="Heiman D."/>
            <person name="Howarth C."/>
            <person name="Larimer J."/>
            <person name="Lui A."/>
            <person name="MacDonald P.J.P."/>
            <person name="McCowen C."/>
            <person name="Montmayeur A."/>
            <person name="Murphy C."/>
            <person name="Neiman D."/>
            <person name="Pearson M."/>
            <person name="Priest M."/>
            <person name="Roberts A."/>
            <person name="Saif S."/>
            <person name="Shea T."/>
            <person name="Sisk P."/>
            <person name="Stolte C."/>
            <person name="Sykes S."/>
            <person name="Wortman J."/>
            <person name="Nusbaum C."/>
            <person name="Birren B."/>
        </authorList>
    </citation>
    <scope>NUCLEOTIDE SEQUENCE [LARGE SCALE GENOMIC DNA]</scope>
    <source>
        <strain evidence="4 5">ATCC 38327</strain>
    </source>
</reference>
<dbReference type="VEuPathDB" id="FungiDB:AMAG_19454"/>
<feature type="domain" description="THO complex subunitTHOC2 N-terminal" evidence="2">
    <location>
        <begin position="615"/>
        <end position="670"/>
    </location>
</feature>
<dbReference type="PANTHER" id="PTHR21597">
    <property type="entry name" value="THO2 PROTEIN"/>
    <property type="match status" value="1"/>
</dbReference>
<dbReference type="STRING" id="578462.A0A0L0SS63"/>
<keyword evidence="5" id="KW-1185">Reference proteome</keyword>
<feature type="domain" description="THO complex subunit 2 N-terminal" evidence="3">
    <location>
        <begin position="37"/>
        <end position="452"/>
    </location>
</feature>
<evidence type="ECO:0000259" key="3">
    <source>
        <dbReference type="Pfam" id="PF16134"/>
    </source>
</evidence>
<dbReference type="GO" id="GO:0000445">
    <property type="term" value="C:THO complex part of transcription export complex"/>
    <property type="evidence" value="ECO:0007669"/>
    <property type="project" value="TreeGrafter"/>
</dbReference>
<dbReference type="OrthoDB" id="29024at2759"/>
<organism evidence="4 5">
    <name type="scientific">Allomyces macrogynus (strain ATCC 38327)</name>
    <name type="common">Allomyces javanicus var. macrogynus</name>
    <dbReference type="NCBI Taxonomy" id="578462"/>
    <lineage>
        <taxon>Eukaryota</taxon>
        <taxon>Fungi</taxon>
        <taxon>Fungi incertae sedis</taxon>
        <taxon>Blastocladiomycota</taxon>
        <taxon>Blastocladiomycetes</taxon>
        <taxon>Blastocladiales</taxon>
        <taxon>Blastocladiaceae</taxon>
        <taxon>Allomyces</taxon>
    </lineage>
</organism>
<evidence type="ECO:0008006" key="6">
    <source>
        <dbReference type="Google" id="ProtNLM"/>
    </source>
</evidence>
<dbReference type="GO" id="GO:0006406">
    <property type="term" value="P:mRNA export from nucleus"/>
    <property type="evidence" value="ECO:0007669"/>
    <property type="project" value="InterPro"/>
</dbReference>
<evidence type="ECO:0000313" key="4">
    <source>
        <dbReference type="EMBL" id="KNE65362.1"/>
    </source>
</evidence>
<feature type="compositionally biased region" description="Low complexity" evidence="1">
    <location>
        <begin position="1267"/>
        <end position="1284"/>
    </location>
</feature>
<dbReference type="InterPro" id="IPR021726">
    <property type="entry name" value="THO_THOC2_N"/>
</dbReference>